<evidence type="ECO:0000259" key="2">
    <source>
        <dbReference type="Pfam" id="PF14534"/>
    </source>
</evidence>
<keyword evidence="1" id="KW-0732">Signal</keyword>
<feature type="domain" description="DUF4440" evidence="2">
    <location>
        <begin position="39"/>
        <end position="148"/>
    </location>
</feature>
<dbReference type="PROSITE" id="PS51257">
    <property type="entry name" value="PROKAR_LIPOPROTEIN"/>
    <property type="match status" value="1"/>
</dbReference>
<comment type="caution">
    <text evidence="3">The sequence shown here is derived from an EMBL/GenBank/DDBJ whole genome shotgun (WGS) entry which is preliminary data.</text>
</comment>
<dbReference type="EMBL" id="JACBJI010000004">
    <property type="protein sequence ID" value="NYA71496.1"/>
    <property type="molecule type" value="Genomic_DNA"/>
</dbReference>
<feature type="chain" id="PRO_5031151081" evidence="1">
    <location>
        <begin position="23"/>
        <end position="165"/>
    </location>
</feature>
<reference evidence="3 4" key="1">
    <citation type="submission" date="2020-07" db="EMBL/GenBank/DDBJ databases">
        <authorList>
            <person name="Sun Q."/>
        </authorList>
    </citation>
    <scope>NUCLEOTIDE SEQUENCE [LARGE SCALE GENOMIC DNA]</scope>
    <source>
        <strain evidence="3 4">MAH-1</strain>
    </source>
</reference>
<name>A0A7Y8Y2W6_9FLAO</name>
<gene>
    <name evidence="3" type="ORF">HZF10_11230</name>
</gene>
<sequence>MKINFILLFASIALLASCTSPSERSEISSAETDEIRDEIQKLENAYAIAVNDNNTSAIMNYYAEDAVSYNSDGPPLKGKNAIRSDIRKLSSEFPKTAKIYFTVQEVLPSGDKFQVVEIGRYEIKDDAGIAFGSGNYFSLFEKRGGKYLCIRDMQTPDTPKTTKKP</sequence>
<protein>
    <submittedName>
        <fullName evidence="3">Nuclear transport factor 2 family protein</fullName>
    </submittedName>
</protein>
<feature type="signal peptide" evidence="1">
    <location>
        <begin position="1"/>
        <end position="22"/>
    </location>
</feature>
<evidence type="ECO:0000313" key="3">
    <source>
        <dbReference type="EMBL" id="NYA71496.1"/>
    </source>
</evidence>
<dbReference type="Pfam" id="PF14534">
    <property type="entry name" value="DUF4440"/>
    <property type="match status" value="1"/>
</dbReference>
<organism evidence="3 4">
    <name type="scientific">Flavobacterium agri</name>
    <dbReference type="NCBI Taxonomy" id="2743471"/>
    <lineage>
        <taxon>Bacteria</taxon>
        <taxon>Pseudomonadati</taxon>
        <taxon>Bacteroidota</taxon>
        <taxon>Flavobacteriia</taxon>
        <taxon>Flavobacteriales</taxon>
        <taxon>Flavobacteriaceae</taxon>
        <taxon>Flavobacterium</taxon>
    </lineage>
</organism>
<dbReference type="RefSeq" id="WP_176006299.1">
    <property type="nucleotide sequence ID" value="NZ_JABWMI010000011.1"/>
</dbReference>
<keyword evidence="4" id="KW-1185">Reference proteome</keyword>
<dbReference type="AlphaFoldDB" id="A0A7Y8Y2W6"/>
<dbReference type="Proteomes" id="UP000535020">
    <property type="component" value="Unassembled WGS sequence"/>
</dbReference>
<dbReference type="SUPFAM" id="SSF54427">
    <property type="entry name" value="NTF2-like"/>
    <property type="match status" value="1"/>
</dbReference>
<dbReference type="Gene3D" id="3.10.450.50">
    <property type="match status" value="1"/>
</dbReference>
<accession>A0A7Y8Y2W6</accession>
<evidence type="ECO:0000256" key="1">
    <source>
        <dbReference type="SAM" id="SignalP"/>
    </source>
</evidence>
<proteinExistence type="predicted"/>
<dbReference type="InterPro" id="IPR032710">
    <property type="entry name" value="NTF2-like_dom_sf"/>
</dbReference>
<evidence type="ECO:0000313" key="4">
    <source>
        <dbReference type="Proteomes" id="UP000535020"/>
    </source>
</evidence>
<dbReference type="InterPro" id="IPR027843">
    <property type="entry name" value="DUF4440"/>
</dbReference>